<name>A0A386YIG9_BACPU</name>
<organism evidence="1">
    <name type="scientific">Bacillus pumilus</name>
    <name type="common">Bacillus mesentericus</name>
    <dbReference type="NCBI Taxonomy" id="1408"/>
    <lineage>
        <taxon>Bacteria</taxon>
        <taxon>Bacillati</taxon>
        <taxon>Bacillota</taxon>
        <taxon>Bacilli</taxon>
        <taxon>Bacillales</taxon>
        <taxon>Bacillaceae</taxon>
        <taxon>Bacillus</taxon>
    </lineage>
</organism>
<dbReference type="EMBL" id="MH581228">
    <property type="protein sequence ID" value="AYF52451.1"/>
    <property type="molecule type" value="Genomic_DNA"/>
</dbReference>
<evidence type="ECO:0000313" key="1">
    <source>
        <dbReference type="EMBL" id="AYF52451.1"/>
    </source>
</evidence>
<keyword evidence="1" id="KW-0614">Plasmid</keyword>
<reference evidence="1" key="1">
    <citation type="submission" date="2018-07" db="EMBL/GenBank/DDBJ databases">
        <title>Plasmid diversity in Bacillus pumilus.</title>
        <authorList>
            <person name="Evdokimova O.V."/>
            <person name="Valentovich L.N."/>
        </authorList>
    </citation>
    <scope>NUCLEOTIDE SEQUENCE</scope>
    <source>
        <strain evidence="1">BIM 394</strain>
        <plasmid evidence="1">pBP-B394</plasmid>
    </source>
</reference>
<sequence>MNSKVQIMNAPKSITLITIFITFTSTVNGFYHKNIPQNEALKNKKNDCGHRNQNKKISKW</sequence>
<dbReference type="AlphaFoldDB" id="A0A386YIG9"/>
<protein>
    <submittedName>
        <fullName evidence="1">Uncharacterized protein</fullName>
    </submittedName>
</protein>
<accession>A0A386YIG9</accession>
<geneLocation type="plasmid" evidence="1">
    <name>pBP-B394</name>
</geneLocation>
<proteinExistence type="predicted"/>